<dbReference type="Gene3D" id="3.10.130.10">
    <property type="entry name" value="Ribonuclease A-like domain"/>
    <property type="match status" value="1"/>
</dbReference>
<keyword evidence="9" id="KW-0325">Glycoprotein</keyword>
<keyword evidence="6 10" id="KW-0255">Endonuclease</keyword>
<evidence type="ECO:0000256" key="9">
    <source>
        <dbReference type="ARBA" id="ARBA00023180"/>
    </source>
</evidence>
<dbReference type="Pfam" id="PF00074">
    <property type="entry name" value="RnaseA"/>
    <property type="match status" value="1"/>
</dbReference>
<evidence type="ECO:0000256" key="7">
    <source>
        <dbReference type="ARBA" id="ARBA00022801"/>
    </source>
</evidence>
<dbReference type="Proteomes" id="UP000694723">
    <property type="component" value="Unplaced"/>
</dbReference>
<evidence type="ECO:0000256" key="10">
    <source>
        <dbReference type="RuleBase" id="RU000651"/>
    </source>
</evidence>
<protein>
    <recommendedName>
        <fullName evidence="11">Ribonuclease A-domain domain-containing protein</fullName>
    </recommendedName>
</protein>
<evidence type="ECO:0000256" key="5">
    <source>
        <dbReference type="ARBA" id="ARBA00022729"/>
    </source>
</evidence>
<dbReference type="Ensembl" id="ENSSSCT00060035023.1">
    <property type="protein sequence ID" value="ENSSSCP00060014949.1"/>
    <property type="gene ID" value="ENSSSCG00060025862.1"/>
</dbReference>
<evidence type="ECO:0000256" key="8">
    <source>
        <dbReference type="ARBA" id="ARBA00023157"/>
    </source>
</evidence>
<dbReference type="GO" id="GO:0005576">
    <property type="term" value="C:extracellular region"/>
    <property type="evidence" value="ECO:0007669"/>
    <property type="project" value="UniProtKB-SubCell"/>
</dbReference>
<dbReference type="PANTHER" id="PTHR11437:SF3">
    <property type="entry name" value="EOSINOPHIL CATIONIC PROTEIN"/>
    <property type="match status" value="1"/>
</dbReference>
<evidence type="ECO:0000313" key="12">
    <source>
        <dbReference type="Ensembl" id="ENSSSCP00015047399.1"/>
    </source>
</evidence>
<evidence type="ECO:0000259" key="11">
    <source>
        <dbReference type="SMART" id="SM00092"/>
    </source>
</evidence>
<dbReference type="GO" id="GO:0004540">
    <property type="term" value="F:RNA nuclease activity"/>
    <property type="evidence" value="ECO:0007669"/>
    <property type="project" value="UniProtKB-ARBA"/>
</dbReference>
<feature type="chain" id="PRO_5044521116" description="Ribonuclease A-domain domain-containing protein" evidence="10">
    <location>
        <begin position="23"/>
        <end position="156"/>
    </location>
</feature>
<comment type="similarity">
    <text evidence="2 10">Belongs to the pancreatic ribonuclease family.</text>
</comment>
<dbReference type="GO" id="GO:0016787">
    <property type="term" value="F:hydrolase activity"/>
    <property type="evidence" value="ECO:0007669"/>
    <property type="project" value="UniProtKB-KW"/>
</dbReference>
<dbReference type="SMART" id="SM00092">
    <property type="entry name" value="RNAse_Pc"/>
    <property type="match status" value="1"/>
</dbReference>
<dbReference type="PANTHER" id="PTHR11437">
    <property type="entry name" value="RIBONUCLEASE"/>
    <property type="match status" value="1"/>
</dbReference>
<keyword evidence="7 10" id="KW-0378">Hydrolase</keyword>
<keyword evidence="8" id="KW-1015">Disulfide bond</keyword>
<comment type="subcellular location">
    <subcellularLocation>
        <location evidence="1">Secreted</location>
    </subcellularLocation>
</comment>
<dbReference type="PROSITE" id="PS00127">
    <property type="entry name" value="RNASE_PANCREATIC"/>
    <property type="match status" value="1"/>
</dbReference>
<feature type="domain" description="Ribonuclease A-domain" evidence="11">
    <location>
        <begin position="29"/>
        <end position="156"/>
    </location>
</feature>
<dbReference type="Ensembl" id="ENSSSCT00015110775.1">
    <property type="protein sequence ID" value="ENSSSCP00015047399.1"/>
    <property type="gene ID" value="ENSSSCG00015081226.1"/>
</dbReference>
<accession>A0A8D0QDF8</accession>
<evidence type="ECO:0000313" key="13">
    <source>
        <dbReference type="Proteomes" id="UP000694726"/>
    </source>
</evidence>
<evidence type="ECO:0000256" key="1">
    <source>
        <dbReference type="ARBA" id="ARBA00004613"/>
    </source>
</evidence>
<dbReference type="InterPro" id="IPR036816">
    <property type="entry name" value="RNaseA-like_dom_sf"/>
</dbReference>
<dbReference type="PRINTS" id="PR00794">
    <property type="entry name" value="RIBONUCLEASE"/>
</dbReference>
<keyword evidence="5 10" id="KW-0732">Signal</keyword>
<proteinExistence type="inferred from homology"/>
<organism evidence="12 13">
    <name type="scientific">Sus scrofa</name>
    <name type="common">Pig</name>
    <dbReference type="NCBI Taxonomy" id="9823"/>
    <lineage>
        <taxon>Eukaryota</taxon>
        <taxon>Metazoa</taxon>
        <taxon>Chordata</taxon>
        <taxon>Craniata</taxon>
        <taxon>Vertebrata</taxon>
        <taxon>Euteleostomi</taxon>
        <taxon>Mammalia</taxon>
        <taxon>Eutheria</taxon>
        <taxon>Laurasiatheria</taxon>
        <taxon>Artiodactyla</taxon>
        <taxon>Suina</taxon>
        <taxon>Suidae</taxon>
        <taxon>Sus</taxon>
    </lineage>
</organism>
<dbReference type="SUPFAM" id="SSF54076">
    <property type="entry name" value="RNase A-like"/>
    <property type="match status" value="1"/>
</dbReference>
<dbReference type="InterPro" id="IPR001427">
    <property type="entry name" value="RNaseA"/>
</dbReference>
<name>A0A8D0QDF8_PIG</name>
<dbReference type="CDD" id="cd06265">
    <property type="entry name" value="RNase_A_canonical"/>
    <property type="match status" value="1"/>
</dbReference>
<dbReference type="GO" id="GO:0004519">
    <property type="term" value="F:endonuclease activity"/>
    <property type="evidence" value="ECO:0007669"/>
    <property type="project" value="UniProtKB-KW"/>
</dbReference>
<evidence type="ECO:0000256" key="3">
    <source>
        <dbReference type="ARBA" id="ARBA00022525"/>
    </source>
</evidence>
<dbReference type="GO" id="GO:0003676">
    <property type="term" value="F:nucleic acid binding"/>
    <property type="evidence" value="ECO:0007669"/>
    <property type="project" value="InterPro"/>
</dbReference>
<sequence>MVQRDSRLGLFLLLGLLGVVISLHVPPGGLTWAQWFTIQHINMTRSQCDPAMRAVNRYRGVCKGQNTFLHTSFARVARVCYTRNITCPRSGWTNCHESSFQVAVTHCNRTRNAPHYTDCRYARRQVRKRFIIACNVSSPRDDPRYPVVPIHLDEII</sequence>
<evidence type="ECO:0000256" key="6">
    <source>
        <dbReference type="ARBA" id="ARBA00022759"/>
    </source>
</evidence>
<dbReference type="Proteomes" id="UP000694726">
    <property type="component" value="Unplaced"/>
</dbReference>
<keyword evidence="3" id="KW-0964">Secreted</keyword>
<dbReference type="AlphaFoldDB" id="A0A8D0QDF8"/>
<dbReference type="FunFam" id="3.10.130.10:FF:000001">
    <property type="entry name" value="Ribonuclease pancreatic"/>
    <property type="match status" value="1"/>
</dbReference>
<dbReference type="InterPro" id="IPR023412">
    <property type="entry name" value="RNaseA_domain"/>
</dbReference>
<evidence type="ECO:0000256" key="2">
    <source>
        <dbReference type="ARBA" id="ARBA00005600"/>
    </source>
</evidence>
<evidence type="ECO:0000256" key="4">
    <source>
        <dbReference type="ARBA" id="ARBA00022722"/>
    </source>
</evidence>
<feature type="signal peptide" evidence="10">
    <location>
        <begin position="1"/>
        <end position="22"/>
    </location>
</feature>
<keyword evidence="4 10" id="KW-0540">Nuclease</keyword>
<dbReference type="InterPro" id="IPR023411">
    <property type="entry name" value="RNaseA_AS"/>
</dbReference>
<reference evidence="12" key="1">
    <citation type="submission" date="2025-05" db="UniProtKB">
        <authorList>
            <consortium name="Ensembl"/>
        </authorList>
    </citation>
    <scope>IDENTIFICATION</scope>
</reference>